<keyword evidence="3" id="KW-1185">Reference proteome</keyword>
<sequence length="639" mass="71476">MHVTVLLTLVVGALSLSPPLSRHQHVPQKPFELVLHREPETHLCNVVHAPRQTKPHRRLTTSQTYAQESKTVTRHDGKGVVEIVKVYAAEEELLWERLGELCDSGHVDASAFTSTVDYQEPPVAWLPEPDAEDQLRLLASTPGIDSKLCTVEKKKSPVPLSVRHITGSGHSANRVDLTFFSDGYLASEEDKFIQDVTRLVEEISGNQTFHTVAPLLNFWAAFSPSNEAKRRWCRRQAEGISTPFGLYRDGTELRALYYAKPEVARAACDSLGDRCDYPILIGNDPLYGGLGGEFVTITPSEVNGPLVLRHELGHSVIDVGEEYDGGFAYFGPNAGHDTNKPMPWAHWLTHDSNLSNDKLPRVERAVMPIQAYPWTLLNTTAPWKITFNSSGTYSRHVVRFSLSGLPEEDDIDVLFDGHDLEWTPKPGLGVDRWHYDIYRDDALSEGEHEIEFALRAGKREGIAQLCSVELLEFGSDEEFNATPGFYGVFPTFSEKNETSYRPTNEDCLMRLTTTPNFCSVCVEGLWLSLLSRVDPIDSIQTGCLQTDRGSWLRTLKVDLLPLGQFRAGPPSTNEAYNITWTNDGQILDGFANITSIALDDRKALGKYSVNVTFVTEEVRADPEGLLSSERKFEVFDRCH</sequence>
<dbReference type="Pfam" id="PF09471">
    <property type="entry name" value="Peptidase_M64"/>
    <property type="match status" value="1"/>
</dbReference>
<dbReference type="AlphaFoldDB" id="A0A4Y9YW49"/>
<dbReference type="Gene3D" id="3.40.390.10">
    <property type="entry name" value="Collagenase (Catalytic Domain)"/>
    <property type="match status" value="1"/>
</dbReference>
<dbReference type="GO" id="GO:0008237">
    <property type="term" value="F:metallopeptidase activity"/>
    <property type="evidence" value="ECO:0007669"/>
    <property type="project" value="InterPro"/>
</dbReference>
<name>A0A4Y9YW49_9AGAM</name>
<proteinExistence type="predicted"/>
<evidence type="ECO:0008006" key="4">
    <source>
        <dbReference type="Google" id="ProtNLM"/>
    </source>
</evidence>
<dbReference type="Proteomes" id="UP000298327">
    <property type="component" value="Unassembled WGS sequence"/>
</dbReference>
<keyword evidence="1" id="KW-0732">Signal</keyword>
<protein>
    <recommendedName>
        <fullName evidence="4">IgA peptidase M64-domain-containing protein</fullName>
    </recommendedName>
</protein>
<organism evidence="2 3">
    <name type="scientific">Dentipellis fragilis</name>
    <dbReference type="NCBI Taxonomy" id="205917"/>
    <lineage>
        <taxon>Eukaryota</taxon>
        <taxon>Fungi</taxon>
        <taxon>Dikarya</taxon>
        <taxon>Basidiomycota</taxon>
        <taxon>Agaricomycotina</taxon>
        <taxon>Agaricomycetes</taxon>
        <taxon>Russulales</taxon>
        <taxon>Hericiaceae</taxon>
        <taxon>Dentipellis</taxon>
    </lineage>
</organism>
<evidence type="ECO:0000313" key="3">
    <source>
        <dbReference type="Proteomes" id="UP000298327"/>
    </source>
</evidence>
<evidence type="ECO:0000313" key="2">
    <source>
        <dbReference type="EMBL" id="TFY65958.1"/>
    </source>
</evidence>
<dbReference type="InterPro" id="IPR024079">
    <property type="entry name" value="MetalloPept_cat_dom_sf"/>
</dbReference>
<dbReference type="InterPro" id="IPR019026">
    <property type="entry name" value="Peptidase_M64_IgA"/>
</dbReference>
<feature type="chain" id="PRO_5021246683" description="IgA peptidase M64-domain-containing protein" evidence="1">
    <location>
        <begin position="16"/>
        <end position="639"/>
    </location>
</feature>
<feature type="signal peptide" evidence="1">
    <location>
        <begin position="1"/>
        <end position="15"/>
    </location>
</feature>
<dbReference type="EMBL" id="SEOQ01000291">
    <property type="protein sequence ID" value="TFY65958.1"/>
    <property type="molecule type" value="Genomic_DNA"/>
</dbReference>
<reference evidence="2 3" key="1">
    <citation type="submission" date="2019-02" db="EMBL/GenBank/DDBJ databases">
        <title>Genome sequencing of the rare red list fungi Dentipellis fragilis.</title>
        <authorList>
            <person name="Buettner E."/>
            <person name="Kellner H."/>
        </authorList>
    </citation>
    <scope>NUCLEOTIDE SEQUENCE [LARGE SCALE GENOMIC DNA]</scope>
    <source>
        <strain evidence="2 3">DSM 105465</strain>
    </source>
</reference>
<accession>A0A4Y9YW49</accession>
<dbReference type="OrthoDB" id="2961863at2759"/>
<gene>
    <name evidence="2" type="ORF">EVG20_g5130</name>
</gene>
<evidence type="ECO:0000256" key="1">
    <source>
        <dbReference type="SAM" id="SignalP"/>
    </source>
</evidence>
<comment type="caution">
    <text evidence="2">The sequence shown here is derived from an EMBL/GenBank/DDBJ whole genome shotgun (WGS) entry which is preliminary data.</text>
</comment>